<name>A0A923NNM4_9FIRM</name>
<dbReference type="CDD" id="cd01300">
    <property type="entry name" value="YtcJ_like"/>
    <property type="match status" value="1"/>
</dbReference>
<dbReference type="GO" id="GO:0016810">
    <property type="term" value="F:hydrolase activity, acting on carbon-nitrogen (but not peptide) bonds"/>
    <property type="evidence" value="ECO:0007669"/>
    <property type="project" value="InterPro"/>
</dbReference>
<evidence type="ECO:0000259" key="1">
    <source>
        <dbReference type="Pfam" id="PF07969"/>
    </source>
</evidence>
<dbReference type="Gene3D" id="3.10.310.70">
    <property type="match status" value="1"/>
</dbReference>
<dbReference type="AlphaFoldDB" id="A0A923NNM4"/>
<dbReference type="Proteomes" id="UP000602647">
    <property type="component" value="Unassembled WGS sequence"/>
</dbReference>
<reference evidence="2" key="1">
    <citation type="submission" date="2020-08" db="EMBL/GenBank/DDBJ databases">
        <title>Genome public.</title>
        <authorList>
            <person name="Liu C."/>
            <person name="Sun Q."/>
        </authorList>
    </citation>
    <scope>NUCLEOTIDE SEQUENCE</scope>
    <source>
        <strain evidence="2">BX12</strain>
    </source>
</reference>
<dbReference type="Gene3D" id="2.30.40.10">
    <property type="entry name" value="Urease, subunit C, domain 1"/>
    <property type="match status" value="1"/>
</dbReference>
<organism evidence="2 3">
    <name type="scientific">Zhenpiania hominis</name>
    <dbReference type="NCBI Taxonomy" id="2763644"/>
    <lineage>
        <taxon>Bacteria</taxon>
        <taxon>Bacillati</taxon>
        <taxon>Bacillota</taxon>
        <taxon>Clostridia</taxon>
        <taxon>Peptostreptococcales</taxon>
        <taxon>Anaerovoracaceae</taxon>
        <taxon>Zhenpiania</taxon>
    </lineage>
</organism>
<evidence type="ECO:0000313" key="3">
    <source>
        <dbReference type="Proteomes" id="UP000602647"/>
    </source>
</evidence>
<proteinExistence type="predicted"/>
<dbReference type="RefSeq" id="WP_187304461.1">
    <property type="nucleotide sequence ID" value="NZ_JACRYT010000036.1"/>
</dbReference>
<dbReference type="InterPro" id="IPR032466">
    <property type="entry name" value="Metal_Hydrolase"/>
</dbReference>
<dbReference type="Pfam" id="PF07969">
    <property type="entry name" value="Amidohydro_3"/>
    <property type="match status" value="1"/>
</dbReference>
<dbReference type="SUPFAM" id="SSF51556">
    <property type="entry name" value="Metallo-dependent hydrolases"/>
    <property type="match status" value="1"/>
</dbReference>
<dbReference type="SUPFAM" id="SSF51338">
    <property type="entry name" value="Composite domain of metallo-dependent hydrolases"/>
    <property type="match status" value="1"/>
</dbReference>
<evidence type="ECO:0000313" key="2">
    <source>
        <dbReference type="EMBL" id="MBC6681367.1"/>
    </source>
</evidence>
<dbReference type="Gene3D" id="3.20.20.140">
    <property type="entry name" value="Metal-dependent hydrolases"/>
    <property type="match status" value="1"/>
</dbReference>
<keyword evidence="3" id="KW-1185">Reference proteome</keyword>
<dbReference type="InterPro" id="IPR033932">
    <property type="entry name" value="YtcJ-like"/>
</dbReference>
<dbReference type="InterPro" id="IPR011059">
    <property type="entry name" value="Metal-dep_hydrolase_composite"/>
</dbReference>
<dbReference type="InterPro" id="IPR013108">
    <property type="entry name" value="Amidohydro_3"/>
</dbReference>
<feature type="domain" description="Amidohydrolase 3" evidence="1">
    <location>
        <begin position="52"/>
        <end position="537"/>
    </location>
</feature>
<sequence length="539" mass="60159">MVKADYLLKSNAVFTGKEDRPFSGAVAVKGNKIIKVMKKEDADRYEADSILDYGNKMIMPGFVDAHVHYFMGAIAYSDHICTKIANSVSEEHCVTIMKEYASEHPEEERLLGIGWFPSNWGDAPLPSKKSLDEAFPDKPVYLIAADVHTLWMNTKALEESDIKVDMKPRSGSVGIDEKGELSGLLFEPDAMAPAMLKVQEFKTAEMIKMNEAFLSHIARCGVTSISEMSADPYKTEVFAKYCSLKEMEKQGRLTVRMHIYTELAGHTDFTAAKKWQGILNSEKLRLSGVKGFVDGVTSTFTGLLLEPYSDRMDTRGIDVPNLSREEMEPCIIAANKAGLSVRLHAIADGSVRMALDMYEAAIRTNGSEGIYNTIEHIENIHPQDFHRFKELQVIPSMQPYHLTLDAFEKVGRIGEERCRWEWPHKSLLKAGAVLAFGTDYPVVDFNPYPTIYAAVTRLDDNGEPTSANPQESISLAEALRAYTAGAAKAYGREDIGMLEEGKLADIIVVDKNLFEISKREILDCQTAMTMFDGKIIFEK</sequence>
<protein>
    <submittedName>
        <fullName evidence="2">Amidohydrolase</fullName>
    </submittedName>
</protein>
<dbReference type="PANTHER" id="PTHR22642">
    <property type="entry name" value="IMIDAZOLONEPROPIONASE"/>
    <property type="match status" value="1"/>
</dbReference>
<dbReference type="PANTHER" id="PTHR22642:SF2">
    <property type="entry name" value="PROTEIN LONG AFTER FAR-RED 3"/>
    <property type="match status" value="1"/>
</dbReference>
<accession>A0A923NNM4</accession>
<comment type="caution">
    <text evidence="2">The sequence shown here is derived from an EMBL/GenBank/DDBJ whole genome shotgun (WGS) entry which is preliminary data.</text>
</comment>
<dbReference type="EMBL" id="JACRYT010000036">
    <property type="protein sequence ID" value="MBC6681367.1"/>
    <property type="molecule type" value="Genomic_DNA"/>
</dbReference>
<gene>
    <name evidence="2" type="ORF">H9L42_16270</name>
</gene>